<dbReference type="AlphaFoldDB" id="A0A143PV88"/>
<evidence type="ECO:0000313" key="2">
    <source>
        <dbReference type="Proteomes" id="UP000076079"/>
    </source>
</evidence>
<protein>
    <submittedName>
        <fullName evidence="1">Uncharacterized protein</fullName>
    </submittedName>
</protein>
<dbReference type="Proteomes" id="UP000076079">
    <property type="component" value="Chromosome"/>
</dbReference>
<reference evidence="2" key="2">
    <citation type="submission" date="2016-04" db="EMBL/GenBank/DDBJ databases">
        <title>First Complete Genome Sequence of a Subdivision 6 Acidobacterium.</title>
        <authorList>
            <person name="Huang S."/>
            <person name="Vieira S."/>
            <person name="Bunk B."/>
            <person name="Riedel T."/>
            <person name="Sproeer C."/>
            <person name="Overmann J."/>
        </authorList>
    </citation>
    <scope>NUCLEOTIDE SEQUENCE [LARGE SCALE GENOMIC DNA]</scope>
    <source>
        <strain evidence="2">DSM 100886 HEG_-6_39</strain>
    </source>
</reference>
<dbReference type="EMBL" id="CP015136">
    <property type="protein sequence ID" value="AMY12206.1"/>
    <property type="molecule type" value="Genomic_DNA"/>
</dbReference>
<dbReference type="STRING" id="1855912.LuPra_05479"/>
<sequence length="260" mass="28024">MENVLERAVQHAADMMRRRLQAVTPDVLALAGTPKAQGFRIDGYGLFFSVEVPRLSESVNWALRVLSQDRDERVLASLQKVYSSEQDPVVRADLERAIRTVQLQLSLTPRAPTAPQRRTALSTTGAVADQVAPPMVAADRSGATASSPAPVAPTPLANTLPATPAAEAPAEAMVDPSAAYEDEVKQALADAMLDYAGSLQLPPAEWVTVAARDAGYMAFPDTVSDMVTVTLSVRVSDLVDFRAQRLTRAQARTRVIVKEF</sequence>
<gene>
    <name evidence="1" type="ORF">LuPra_05479</name>
</gene>
<keyword evidence="2" id="KW-1185">Reference proteome</keyword>
<dbReference type="KEGG" id="abac:LuPra_05479"/>
<organism evidence="1 2">
    <name type="scientific">Luteitalea pratensis</name>
    <dbReference type="NCBI Taxonomy" id="1855912"/>
    <lineage>
        <taxon>Bacteria</taxon>
        <taxon>Pseudomonadati</taxon>
        <taxon>Acidobacteriota</taxon>
        <taxon>Vicinamibacteria</taxon>
        <taxon>Vicinamibacterales</taxon>
        <taxon>Vicinamibacteraceae</taxon>
        <taxon>Luteitalea</taxon>
    </lineage>
</organism>
<accession>A0A143PV88</accession>
<proteinExistence type="predicted"/>
<reference evidence="1 2" key="1">
    <citation type="journal article" date="2016" name="Genome Announc.">
        <title>First Complete Genome Sequence of a Subdivision 6 Acidobacterium Strain.</title>
        <authorList>
            <person name="Huang S."/>
            <person name="Vieira S."/>
            <person name="Bunk B."/>
            <person name="Riedel T."/>
            <person name="Sproer C."/>
            <person name="Overmann J."/>
        </authorList>
    </citation>
    <scope>NUCLEOTIDE SEQUENCE [LARGE SCALE GENOMIC DNA]</scope>
    <source>
        <strain evidence="2">DSM 100886 HEG_-6_39</strain>
    </source>
</reference>
<evidence type="ECO:0000313" key="1">
    <source>
        <dbReference type="EMBL" id="AMY12206.1"/>
    </source>
</evidence>
<name>A0A143PV88_LUTPR</name>